<comment type="caution">
    <text evidence="1">The sequence shown here is derived from an EMBL/GenBank/DDBJ whole genome shotgun (WGS) entry which is preliminary data.</text>
</comment>
<name>A0ABR9H8V5_9BACT</name>
<gene>
    <name evidence="1" type="ORF">H4684_003788</name>
</gene>
<dbReference type="EMBL" id="JADBGG010000044">
    <property type="protein sequence ID" value="MBE1427100.1"/>
    <property type="molecule type" value="Genomic_DNA"/>
</dbReference>
<evidence type="ECO:0000313" key="1">
    <source>
        <dbReference type="EMBL" id="MBE1427100.1"/>
    </source>
</evidence>
<dbReference type="Proteomes" id="UP000639010">
    <property type="component" value="Unassembled WGS sequence"/>
</dbReference>
<sequence length="38" mass="4125">MMQSLVICAIPSLATGSMMIFVSRSLQKLKGKRAGRTI</sequence>
<protein>
    <submittedName>
        <fullName evidence="1">Uncharacterized protein</fullName>
    </submittedName>
</protein>
<accession>A0ABR9H8V5</accession>
<organism evidence="1 2">
    <name type="scientific">Desulfomicrobium macestii</name>
    <dbReference type="NCBI Taxonomy" id="90731"/>
    <lineage>
        <taxon>Bacteria</taxon>
        <taxon>Pseudomonadati</taxon>
        <taxon>Thermodesulfobacteriota</taxon>
        <taxon>Desulfovibrionia</taxon>
        <taxon>Desulfovibrionales</taxon>
        <taxon>Desulfomicrobiaceae</taxon>
        <taxon>Desulfomicrobium</taxon>
    </lineage>
</organism>
<proteinExistence type="predicted"/>
<reference evidence="1 2" key="1">
    <citation type="submission" date="2020-10" db="EMBL/GenBank/DDBJ databases">
        <title>Genomic Encyclopedia of Type Strains, Phase IV (KMG-IV): sequencing the most valuable type-strain genomes for metagenomic binning, comparative biology and taxonomic classification.</title>
        <authorList>
            <person name="Goeker M."/>
        </authorList>
    </citation>
    <scope>NUCLEOTIDE SEQUENCE [LARGE SCALE GENOMIC DNA]</scope>
    <source>
        <strain evidence="1 2">DSM 4194</strain>
    </source>
</reference>
<evidence type="ECO:0000313" key="2">
    <source>
        <dbReference type="Proteomes" id="UP000639010"/>
    </source>
</evidence>
<keyword evidence="2" id="KW-1185">Reference proteome</keyword>